<dbReference type="STRING" id="858640.A3K86_13195"/>
<dbReference type="PANTHER" id="PTHR12526">
    <property type="entry name" value="GLYCOSYLTRANSFERASE"/>
    <property type="match status" value="1"/>
</dbReference>
<gene>
    <name evidence="3" type="ORF">A3K86_13195</name>
</gene>
<dbReference type="Proteomes" id="UP000078503">
    <property type="component" value="Unassembled WGS sequence"/>
</dbReference>
<dbReference type="InterPro" id="IPR028098">
    <property type="entry name" value="Glyco_trans_4-like_N"/>
</dbReference>
<proteinExistence type="predicted"/>
<dbReference type="RefSeq" id="WP_068331714.1">
    <property type="nucleotide sequence ID" value="NZ_LVHF01000028.1"/>
</dbReference>
<evidence type="ECO:0008006" key="5">
    <source>
        <dbReference type="Google" id="ProtNLM"/>
    </source>
</evidence>
<protein>
    <recommendedName>
        <fullName evidence="5">Glycosyl transferase family 1</fullName>
    </recommendedName>
</protein>
<evidence type="ECO:0000313" key="3">
    <source>
        <dbReference type="EMBL" id="OAN13538.1"/>
    </source>
</evidence>
<dbReference type="OrthoDB" id="9062832at2"/>
<feature type="domain" description="Glycosyltransferase subfamily 4-like N-terminal" evidence="2">
    <location>
        <begin position="17"/>
        <end position="179"/>
    </location>
</feature>
<comment type="caution">
    <text evidence="3">The sequence shown here is derived from an EMBL/GenBank/DDBJ whole genome shotgun (WGS) entry which is preliminary data.</text>
</comment>
<accession>A0A178K891</accession>
<dbReference type="Gene3D" id="3.40.50.2000">
    <property type="entry name" value="Glycogen Phosphorylase B"/>
    <property type="match status" value="2"/>
</dbReference>
<sequence length="370" mass="42433">MANKLKVAHVQVIPKLSGVQQVSLDILSGLPDEKFDKYLICGKLDSNSSIFVDRFEANNVKIIQVESLKREISRYDIKAFWELRKIFKQMRFDIVHTNSTKPGVVARIAAKISGINKVIHTVHGVSFHEHMTYSKRIFYYVIEFVSCIFGDINVLVNQNYRKYYPVFKNVVIYNGVDFSKLQVKKEKKSIINVAFMARLDEQKNPLLFIEAIKLLKLENKLDLSKVNFILAGDGELKSQCESLISKYNLNENIEMVGWIEDKSKFLSSIDIICQPSKWEAFGLVFVEAGFFKIPCIGSDVEGIPEVILDRNTGLIFKSNDVSGLKEAMFELIDNQTLRDRLGQNAFDIYTEKFRVEKMVSEYSALYKDGE</sequence>
<name>A0A178K891_9GAMM</name>
<dbReference type="AlphaFoldDB" id="A0A178K891"/>
<dbReference type="GO" id="GO:1901135">
    <property type="term" value="P:carbohydrate derivative metabolic process"/>
    <property type="evidence" value="ECO:0007669"/>
    <property type="project" value="UniProtKB-ARBA"/>
</dbReference>
<dbReference type="Pfam" id="PF13439">
    <property type="entry name" value="Glyco_transf_4"/>
    <property type="match status" value="1"/>
</dbReference>
<dbReference type="EMBL" id="LVHF01000028">
    <property type="protein sequence ID" value="OAN13538.1"/>
    <property type="molecule type" value="Genomic_DNA"/>
</dbReference>
<keyword evidence="4" id="KW-1185">Reference proteome</keyword>
<dbReference type="SUPFAM" id="SSF53756">
    <property type="entry name" value="UDP-Glycosyltransferase/glycogen phosphorylase"/>
    <property type="match status" value="1"/>
</dbReference>
<evidence type="ECO:0000259" key="2">
    <source>
        <dbReference type="Pfam" id="PF13439"/>
    </source>
</evidence>
<reference evidence="3 4" key="1">
    <citation type="submission" date="2016-03" db="EMBL/GenBank/DDBJ databases">
        <title>Photobacterium proteolyticum sp. nov. a protease producing bacterium isolated from ocean sediments of Laizhou Bay.</title>
        <authorList>
            <person name="Li Y."/>
        </authorList>
    </citation>
    <scope>NUCLEOTIDE SEQUENCE [LARGE SCALE GENOMIC DNA]</scope>
    <source>
        <strain evidence="3 4">R-40508</strain>
    </source>
</reference>
<dbReference type="GO" id="GO:0016757">
    <property type="term" value="F:glycosyltransferase activity"/>
    <property type="evidence" value="ECO:0007669"/>
    <property type="project" value="InterPro"/>
</dbReference>
<dbReference type="PANTHER" id="PTHR12526:SF630">
    <property type="entry name" value="GLYCOSYLTRANSFERASE"/>
    <property type="match status" value="1"/>
</dbReference>
<evidence type="ECO:0000259" key="1">
    <source>
        <dbReference type="Pfam" id="PF00534"/>
    </source>
</evidence>
<organism evidence="3 4">
    <name type="scientific">Photobacterium jeanii</name>
    <dbReference type="NCBI Taxonomy" id="858640"/>
    <lineage>
        <taxon>Bacteria</taxon>
        <taxon>Pseudomonadati</taxon>
        <taxon>Pseudomonadota</taxon>
        <taxon>Gammaproteobacteria</taxon>
        <taxon>Vibrionales</taxon>
        <taxon>Vibrionaceae</taxon>
        <taxon>Photobacterium</taxon>
    </lineage>
</organism>
<dbReference type="Pfam" id="PF00534">
    <property type="entry name" value="Glycos_transf_1"/>
    <property type="match status" value="1"/>
</dbReference>
<dbReference type="CDD" id="cd03808">
    <property type="entry name" value="GT4_CapM-like"/>
    <property type="match status" value="1"/>
</dbReference>
<evidence type="ECO:0000313" key="4">
    <source>
        <dbReference type="Proteomes" id="UP000078503"/>
    </source>
</evidence>
<dbReference type="InterPro" id="IPR001296">
    <property type="entry name" value="Glyco_trans_1"/>
</dbReference>
<feature type="domain" description="Glycosyl transferase family 1" evidence="1">
    <location>
        <begin position="190"/>
        <end position="345"/>
    </location>
</feature>